<evidence type="ECO:0000313" key="2">
    <source>
        <dbReference type="EMBL" id="PNJ09028.1"/>
    </source>
</evidence>
<dbReference type="EMBL" id="NDHI03003681">
    <property type="protein sequence ID" value="PNJ09028.1"/>
    <property type="molecule type" value="Genomic_DNA"/>
</dbReference>
<gene>
    <name evidence="2" type="ORF">CR201_G0050333</name>
</gene>
<feature type="compositionally biased region" description="Acidic residues" evidence="1">
    <location>
        <begin position="1"/>
        <end position="12"/>
    </location>
</feature>
<name>A0A2J8RKH6_PONAB</name>
<dbReference type="AlphaFoldDB" id="A0A2J8RKH6"/>
<feature type="region of interest" description="Disordered" evidence="1">
    <location>
        <begin position="1"/>
        <end position="97"/>
    </location>
</feature>
<protein>
    <submittedName>
        <fullName evidence="2">PRKAG2 isoform 11</fullName>
    </submittedName>
</protein>
<proteinExistence type="predicted"/>
<accession>A0A2J8RKH6</accession>
<evidence type="ECO:0000256" key="1">
    <source>
        <dbReference type="SAM" id="MobiDB-lite"/>
    </source>
</evidence>
<sequence length="149" mass="15757">MLEKLEFEDEGECAPPAAGPALPRPGRPRTGTPGDPAPRLRRCPTASCVLRKPRGRGGNRGGDAGASELGLRGTGRPRRGREPGSQSAALSPASARMGGPFVLTRRTRIGARCQGALIVCACHHALGGNPESYPQSRPLIIDWCPYLRL</sequence>
<comment type="caution">
    <text evidence="2">The sequence shown here is derived from an EMBL/GenBank/DDBJ whole genome shotgun (WGS) entry which is preliminary data.</text>
</comment>
<reference evidence="2" key="1">
    <citation type="submission" date="2017-12" db="EMBL/GenBank/DDBJ databases">
        <title>High-resolution comparative analysis of great ape genomes.</title>
        <authorList>
            <person name="Pollen A."/>
            <person name="Hastie A."/>
            <person name="Hormozdiari F."/>
            <person name="Dougherty M."/>
            <person name="Liu R."/>
            <person name="Chaisson M."/>
            <person name="Hoppe E."/>
            <person name="Hill C."/>
            <person name="Pang A."/>
            <person name="Hillier L."/>
            <person name="Baker C."/>
            <person name="Armstrong J."/>
            <person name="Shendure J."/>
            <person name="Paten B."/>
            <person name="Wilson R."/>
            <person name="Chao H."/>
            <person name="Schneider V."/>
            <person name="Ventura M."/>
            <person name="Kronenberg Z."/>
            <person name="Murali S."/>
            <person name="Gordon D."/>
            <person name="Cantsilieris S."/>
            <person name="Munson K."/>
            <person name="Nelson B."/>
            <person name="Raja A."/>
            <person name="Underwood J."/>
            <person name="Diekhans M."/>
            <person name="Fiddes I."/>
            <person name="Haussler D."/>
            <person name="Eichler E."/>
        </authorList>
    </citation>
    <scope>NUCLEOTIDE SEQUENCE [LARGE SCALE GENOMIC DNA]</scope>
    <source>
        <strain evidence="2">Susie</strain>
    </source>
</reference>
<organism evidence="2">
    <name type="scientific">Pongo abelii</name>
    <name type="common">Sumatran orangutan</name>
    <name type="synonym">Pongo pygmaeus abelii</name>
    <dbReference type="NCBI Taxonomy" id="9601"/>
    <lineage>
        <taxon>Eukaryota</taxon>
        <taxon>Metazoa</taxon>
        <taxon>Chordata</taxon>
        <taxon>Craniata</taxon>
        <taxon>Vertebrata</taxon>
        <taxon>Euteleostomi</taxon>
        <taxon>Mammalia</taxon>
        <taxon>Eutheria</taxon>
        <taxon>Euarchontoglires</taxon>
        <taxon>Primates</taxon>
        <taxon>Haplorrhini</taxon>
        <taxon>Catarrhini</taxon>
        <taxon>Hominidae</taxon>
        <taxon>Pongo</taxon>
    </lineage>
</organism>